<protein>
    <recommendedName>
        <fullName evidence="4">BLOC-1-related complex subunit 7</fullName>
    </recommendedName>
</protein>
<evidence type="ECO:0000313" key="3">
    <source>
        <dbReference type="Proteomes" id="UP001642360"/>
    </source>
</evidence>
<name>A0ABC8SGL7_9AQUA</name>
<reference evidence="2 3" key="1">
    <citation type="submission" date="2024-02" db="EMBL/GenBank/DDBJ databases">
        <authorList>
            <person name="Vignale AGUSTIN F."/>
            <person name="Sosa J E."/>
            <person name="Modenutti C."/>
        </authorList>
    </citation>
    <scope>NUCLEOTIDE SEQUENCE [LARGE SCALE GENOMIC DNA]</scope>
</reference>
<feature type="region of interest" description="Disordered" evidence="1">
    <location>
        <begin position="1"/>
        <end position="21"/>
    </location>
</feature>
<dbReference type="EMBL" id="CAUOFW020002835">
    <property type="protein sequence ID" value="CAK9156329.1"/>
    <property type="molecule type" value="Genomic_DNA"/>
</dbReference>
<evidence type="ECO:0008006" key="4">
    <source>
        <dbReference type="Google" id="ProtNLM"/>
    </source>
</evidence>
<dbReference type="Proteomes" id="UP001642360">
    <property type="component" value="Unassembled WGS sequence"/>
</dbReference>
<comment type="caution">
    <text evidence="2">The sequence shown here is derived from an EMBL/GenBank/DDBJ whole genome shotgun (WGS) entry which is preliminary data.</text>
</comment>
<dbReference type="AlphaFoldDB" id="A0ABC8SGL7"/>
<accession>A0ABC8SGL7</accession>
<sequence>MKHSTILPCAPTIMTDGTRGQGANRLEDSVHQLRDSSDKHAIAIYKQAAEITDLTKLVTAMNLKYD</sequence>
<proteinExistence type="predicted"/>
<organism evidence="2 3">
    <name type="scientific">Ilex paraguariensis</name>
    <name type="common">yerba mate</name>
    <dbReference type="NCBI Taxonomy" id="185542"/>
    <lineage>
        <taxon>Eukaryota</taxon>
        <taxon>Viridiplantae</taxon>
        <taxon>Streptophyta</taxon>
        <taxon>Embryophyta</taxon>
        <taxon>Tracheophyta</taxon>
        <taxon>Spermatophyta</taxon>
        <taxon>Magnoliopsida</taxon>
        <taxon>eudicotyledons</taxon>
        <taxon>Gunneridae</taxon>
        <taxon>Pentapetalae</taxon>
        <taxon>asterids</taxon>
        <taxon>campanulids</taxon>
        <taxon>Aquifoliales</taxon>
        <taxon>Aquifoliaceae</taxon>
        <taxon>Ilex</taxon>
    </lineage>
</organism>
<keyword evidence="3" id="KW-1185">Reference proteome</keyword>
<evidence type="ECO:0000313" key="2">
    <source>
        <dbReference type="EMBL" id="CAK9156329.1"/>
    </source>
</evidence>
<evidence type="ECO:0000256" key="1">
    <source>
        <dbReference type="SAM" id="MobiDB-lite"/>
    </source>
</evidence>
<gene>
    <name evidence="2" type="ORF">ILEXP_LOCUS24833</name>
</gene>